<name>A0A200R078_MACCD</name>
<dbReference type="PANTHER" id="PTHR47723:SF19">
    <property type="entry name" value="POLYNUCLEOTIDYL TRANSFERASE, RIBONUCLEASE H-LIKE SUPERFAMILY PROTEIN"/>
    <property type="match status" value="1"/>
</dbReference>
<evidence type="ECO:0000313" key="2">
    <source>
        <dbReference type="EMBL" id="OVA16134.1"/>
    </source>
</evidence>
<dbReference type="InterPro" id="IPR002156">
    <property type="entry name" value="RNaseH_domain"/>
</dbReference>
<dbReference type="Pfam" id="PF13456">
    <property type="entry name" value="RVT_3"/>
    <property type="match status" value="1"/>
</dbReference>
<dbReference type="PROSITE" id="PS50879">
    <property type="entry name" value="RNASE_H_1"/>
    <property type="match status" value="1"/>
</dbReference>
<dbReference type="SUPFAM" id="SSF53098">
    <property type="entry name" value="Ribonuclease H-like"/>
    <property type="match status" value="1"/>
</dbReference>
<dbReference type="EMBL" id="MVGT01000632">
    <property type="protein sequence ID" value="OVA16134.1"/>
    <property type="molecule type" value="Genomic_DNA"/>
</dbReference>
<comment type="caution">
    <text evidence="2">The sequence shown here is derived from an EMBL/GenBank/DDBJ whole genome shotgun (WGS) entry which is preliminary data.</text>
</comment>
<gene>
    <name evidence="2" type="ORF">BVC80_8927g15</name>
</gene>
<dbReference type="GO" id="GO:0004523">
    <property type="term" value="F:RNA-DNA hybrid ribonuclease activity"/>
    <property type="evidence" value="ECO:0007669"/>
    <property type="project" value="InterPro"/>
</dbReference>
<dbReference type="Pfam" id="PF13966">
    <property type="entry name" value="zf-RVT"/>
    <property type="match status" value="1"/>
</dbReference>
<dbReference type="OMA" id="QRAISIW"/>
<dbReference type="InterPro" id="IPR044730">
    <property type="entry name" value="RNase_H-like_dom_plant"/>
</dbReference>
<accession>A0A200R078</accession>
<feature type="domain" description="RNase H type-1" evidence="1">
    <location>
        <begin position="163"/>
        <end position="292"/>
    </location>
</feature>
<dbReference type="InterPro" id="IPR036397">
    <property type="entry name" value="RNaseH_sf"/>
</dbReference>
<proteinExistence type="predicted"/>
<organism evidence="2 3">
    <name type="scientific">Macleaya cordata</name>
    <name type="common">Five-seeded plume-poppy</name>
    <name type="synonym">Bocconia cordata</name>
    <dbReference type="NCBI Taxonomy" id="56857"/>
    <lineage>
        <taxon>Eukaryota</taxon>
        <taxon>Viridiplantae</taxon>
        <taxon>Streptophyta</taxon>
        <taxon>Embryophyta</taxon>
        <taxon>Tracheophyta</taxon>
        <taxon>Spermatophyta</taxon>
        <taxon>Magnoliopsida</taxon>
        <taxon>Ranunculales</taxon>
        <taxon>Papaveraceae</taxon>
        <taxon>Papaveroideae</taxon>
        <taxon>Macleaya</taxon>
    </lineage>
</organism>
<protein>
    <submittedName>
        <fullName evidence="2">Ribonuclease H domain</fullName>
    </submittedName>
</protein>
<dbReference type="GO" id="GO:0003676">
    <property type="term" value="F:nucleic acid binding"/>
    <property type="evidence" value="ECO:0007669"/>
    <property type="project" value="InterPro"/>
</dbReference>
<dbReference type="CDD" id="cd06222">
    <property type="entry name" value="RNase_H_like"/>
    <property type="match status" value="1"/>
</dbReference>
<dbReference type="AlphaFoldDB" id="A0A200R078"/>
<keyword evidence="3" id="KW-1185">Reference proteome</keyword>
<dbReference type="InterPro" id="IPR053151">
    <property type="entry name" value="RNase_H-like"/>
</dbReference>
<evidence type="ECO:0000313" key="3">
    <source>
        <dbReference type="Proteomes" id="UP000195402"/>
    </source>
</evidence>
<dbReference type="STRING" id="56857.A0A200R078"/>
<sequence>MLKTKDKLNSSGIDIDITCTLCRISVEDDRHLFFSCAYSQFIWRNLLAHLGYSRGMLLDWDREISWRPAQFTGDSFKTCLKKLAFNAFFYHIWAERNRRVFNSKSLASELVLRMIITDVRMKLSAQVIKTPDTDRSRQLFHKWGIQATFTLECPIFCTWKKPHEGTVMINTDGSLSDTSAGYGAIIKDSNGDAIAVAAGSTTPISITVHELQGIEAGLTLALRHNLNQMCVGTDSKVVVSIFERNDNNVPQRAISIWGRIKRLSQRFASLQVFHIYRETNRAADFLAKLQPQAECIEFVPSSFAQDVKDIVFEDKRGKVYIRV</sequence>
<dbReference type="InParanoid" id="A0A200R078"/>
<dbReference type="InterPro" id="IPR012337">
    <property type="entry name" value="RNaseH-like_sf"/>
</dbReference>
<dbReference type="Gene3D" id="3.30.420.10">
    <property type="entry name" value="Ribonuclease H-like superfamily/Ribonuclease H"/>
    <property type="match status" value="1"/>
</dbReference>
<dbReference type="OrthoDB" id="1938430at2759"/>
<dbReference type="Proteomes" id="UP000195402">
    <property type="component" value="Unassembled WGS sequence"/>
</dbReference>
<reference evidence="2 3" key="1">
    <citation type="journal article" date="2017" name="Mol. Plant">
        <title>The Genome of Medicinal Plant Macleaya cordata Provides New Insights into Benzylisoquinoline Alkaloids Metabolism.</title>
        <authorList>
            <person name="Liu X."/>
            <person name="Liu Y."/>
            <person name="Huang P."/>
            <person name="Ma Y."/>
            <person name="Qing Z."/>
            <person name="Tang Q."/>
            <person name="Cao H."/>
            <person name="Cheng P."/>
            <person name="Zheng Y."/>
            <person name="Yuan Z."/>
            <person name="Zhou Y."/>
            <person name="Liu J."/>
            <person name="Tang Z."/>
            <person name="Zhuo Y."/>
            <person name="Zhang Y."/>
            <person name="Yu L."/>
            <person name="Huang J."/>
            <person name="Yang P."/>
            <person name="Peng Q."/>
            <person name="Zhang J."/>
            <person name="Jiang W."/>
            <person name="Zhang Z."/>
            <person name="Lin K."/>
            <person name="Ro D.K."/>
            <person name="Chen X."/>
            <person name="Xiong X."/>
            <person name="Shang Y."/>
            <person name="Huang S."/>
            <person name="Zeng J."/>
        </authorList>
    </citation>
    <scope>NUCLEOTIDE SEQUENCE [LARGE SCALE GENOMIC DNA]</scope>
    <source>
        <strain evidence="3">cv. BLH2017</strain>
        <tissue evidence="2">Root</tissue>
    </source>
</reference>
<dbReference type="InterPro" id="IPR026960">
    <property type="entry name" value="RVT-Znf"/>
</dbReference>
<dbReference type="PANTHER" id="PTHR47723">
    <property type="entry name" value="OS05G0353850 PROTEIN"/>
    <property type="match status" value="1"/>
</dbReference>
<evidence type="ECO:0000259" key="1">
    <source>
        <dbReference type="PROSITE" id="PS50879"/>
    </source>
</evidence>